<dbReference type="HOGENOM" id="CLU_028466_0_0_9"/>
<gene>
    <name evidence="2" type="ORF">ROSINTL182_05515</name>
</gene>
<dbReference type="GO" id="GO:0006508">
    <property type="term" value="P:proteolysis"/>
    <property type="evidence" value="ECO:0007669"/>
    <property type="project" value="InterPro"/>
</dbReference>
<dbReference type="PANTHER" id="PTHR34448">
    <property type="entry name" value="AMINOPEPTIDASE"/>
    <property type="match status" value="1"/>
</dbReference>
<dbReference type="GO" id="GO:0046872">
    <property type="term" value="F:metal ion binding"/>
    <property type="evidence" value="ECO:0007669"/>
    <property type="project" value="UniProtKB-KW"/>
</dbReference>
<evidence type="ECO:0008006" key="4">
    <source>
        <dbReference type="Google" id="ProtNLM"/>
    </source>
</evidence>
<dbReference type="EMBL" id="ABYJ02000025">
    <property type="protein sequence ID" value="EEV02591.1"/>
    <property type="molecule type" value="Genomic_DNA"/>
</dbReference>
<name>C7G6K1_9FIRM</name>
<dbReference type="PANTHER" id="PTHR34448:SF1">
    <property type="entry name" value="BLL6088 PROTEIN"/>
    <property type="match status" value="1"/>
</dbReference>
<accession>C7G6K1</accession>
<evidence type="ECO:0000256" key="1">
    <source>
        <dbReference type="ARBA" id="ARBA00022723"/>
    </source>
</evidence>
<dbReference type="GO" id="GO:0004177">
    <property type="term" value="F:aminopeptidase activity"/>
    <property type="evidence" value="ECO:0007669"/>
    <property type="project" value="InterPro"/>
</dbReference>
<dbReference type="InterPro" id="IPR000787">
    <property type="entry name" value="Peptidase_M29"/>
</dbReference>
<evidence type="ECO:0000313" key="2">
    <source>
        <dbReference type="EMBL" id="EEV02591.1"/>
    </source>
</evidence>
<comment type="caution">
    <text evidence="2">The sequence shown here is derived from an EMBL/GenBank/DDBJ whole genome shotgun (WGS) entry which is preliminary data.</text>
</comment>
<organism evidence="2 3">
    <name type="scientific">Roseburia intestinalis L1-82</name>
    <dbReference type="NCBI Taxonomy" id="536231"/>
    <lineage>
        <taxon>Bacteria</taxon>
        <taxon>Bacillati</taxon>
        <taxon>Bacillota</taxon>
        <taxon>Clostridia</taxon>
        <taxon>Lachnospirales</taxon>
        <taxon>Lachnospiraceae</taxon>
        <taxon>Roseburia</taxon>
    </lineage>
</organism>
<evidence type="ECO:0000313" key="3">
    <source>
        <dbReference type="Proteomes" id="UP000004828"/>
    </source>
</evidence>
<sequence length="689" mass="79541">MSDRNFCGGSDLMLYKELYKESNELAKERFVLVRERVAEIEEKPETEEKYKEYFRQTAQLLQKQAAVYDLWADDAIQKQSLKEAERCNQALYKDILGEAYQTSYANPDYAVEQLGEEFGQLLCAYLAYIRRETGAAFRGDLMQLTIQMELFVEIYNRFEAGEEKDVPEKSAVQQDLYWFFHDYSEIFYEKSLRRLIDPAEDFENDIVMNADLNDLRYLYRYGVYIGENEKKMAAFLNRLTDEEIQAMADTYTEGYRIGFEVTGKDLGKKQTVQLRYPIGFERMVRAAVHNFEKMNLKPTMLASATSPNKQFDYDHSEDRALYLDKAYVERCLEARKNYFEEEKKLAAGHAGPAVIEVFGEVPFSPENKERAVKYNEKQQKICVYEMNMAGQMINEYIKGEERSFTIIAYPIPEIGDRFEEIFAETVKLNTLDYKLYQTIQQKIIDVLDTADQVHITGKGKNKTDLYVNIWKLKDPAKETAFENCVADVNIPVGEVFTSPVLEKTTGILFVGQVYLNGLNYENLEIRFKDGMVESYTCTNFKDEAENKKYIRDNVLKHHDTLPMGEFAIGTNTTAYRMARDYQIADKLPILIAEKTGPHFAVGDTCYSHEEDNISYNPDGKAIVARENSVSAQRKESVEKAYLNCHTDITIPYDELDKITVIRKDGSTEDIIADGKFVLVGTEQLNEPLL</sequence>
<dbReference type="SUPFAM" id="SSF144052">
    <property type="entry name" value="Thermophilic metalloprotease-like"/>
    <property type="match status" value="1"/>
</dbReference>
<dbReference type="InterPro" id="IPR052170">
    <property type="entry name" value="M29_Exopeptidase"/>
</dbReference>
<protein>
    <recommendedName>
        <fullName evidence="4">Thermophilic metalloprotease (M29)</fullName>
    </recommendedName>
</protein>
<dbReference type="AlphaFoldDB" id="C7G6K1"/>
<dbReference type="Proteomes" id="UP000004828">
    <property type="component" value="Unassembled WGS sequence"/>
</dbReference>
<reference evidence="2 3" key="1">
    <citation type="submission" date="2009-08" db="EMBL/GenBank/DDBJ databases">
        <authorList>
            <person name="Weinstock G."/>
            <person name="Sodergren E."/>
            <person name="Clifton S."/>
            <person name="Fulton L."/>
            <person name="Fulton B."/>
            <person name="Courtney L."/>
            <person name="Fronick C."/>
            <person name="Harrison M."/>
            <person name="Strong C."/>
            <person name="Farmer C."/>
            <person name="Delahaunty K."/>
            <person name="Markovic C."/>
            <person name="Hall O."/>
            <person name="Minx P."/>
            <person name="Tomlinson C."/>
            <person name="Mitreva M."/>
            <person name="Nelson J."/>
            <person name="Hou S."/>
            <person name="Wollam A."/>
            <person name="Pepin K.H."/>
            <person name="Johnson M."/>
            <person name="Bhonagiri V."/>
            <person name="Nash W.E."/>
            <person name="Warren W."/>
            <person name="Chinwalla A."/>
            <person name="Mardis E.R."/>
            <person name="Wilson R.K."/>
        </authorList>
    </citation>
    <scope>NUCLEOTIDE SEQUENCE [LARGE SCALE GENOMIC DNA]</scope>
    <source>
        <strain evidence="2 3">L1-82</strain>
    </source>
</reference>
<keyword evidence="1" id="KW-0479">Metal-binding</keyword>
<proteinExistence type="predicted"/>
<dbReference type="Pfam" id="PF02073">
    <property type="entry name" value="Peptidase_M29"/>
    <property type="match status" value="1"/>
</dbReference>